<reference evidence="1 2" key="1">
    <citation type="submission" date="2024-06" db="EMBL/GenBank/DDBJ databases">
        <title>Genomic Encyclopedia of Type Strains, Phase IV (KMG-IV): sequencing the most valuable type-strain genomes for metagenomic binning, comparative biology and taxonomic classification.</title>
        <authorList>
            <person name="Goeker M."/>
        </authorList>
    </citation>
    <scope>NUCLEOTIDE SEQUENCE [LARGE SCALE GENOMIC DNA]</scope>
    <source>
        <strain evidence="1 2">DSM 28102</strain>
    </source>
</reference>
<accession>A0ABV2IER2</accession>
<name>A0ABV2IER2_9HYPH</name>
<evidence type="ECO:0000313" key="1">
    <source>
        <dbReference type="EMBL" id="MET3601410.1"/>
    </source>
</evidence>
<evidence type="ECO:0000313" key="2">
    <source>
        <dbReference type="Proteomes" id="UP001549164"/>
    </source>
</evidence>
<proteinExistence type="predicted"/>
<dbReference type="EMBL" id="JBEPLY010000013">
    <property type="protein sequence ID" value="MET3601410.1"/>
    <property type="molecule type" value="Genomic_DNA"/>
</dbReference>
<comment type="caution">
    <text evidence="1">The sequence shown here is derived from an EMBL/GenBank/DDBJ whole genome shotgun (WGS) entry which is preliminary data.</text>
</comment>
<dbReference type="Proteomes" id="UP001549164">
    <property type="component" value="Unassembled WGS sequence"/>
</dbReference>
<evidence type="ECO:0008006" key="3">
    <source>
        <dbReference type="Google" id="ProtNLM"/>
    </source>
</evidence>
<dbReference type="RefSeq" id="WP_354435219.1">
    <property type="nucleotide sequence ID" value="NZ_JBEPLY010000013.1"/>
</dbReference>
<gene>
    <name evidence="1" type="ORF">ABID12_003368</name>
</gene>
<protein>
    <recommendedName>
        <fullName evidence="3">SMODS-associating 2TM beta-strand rich effector domain-containing protein</fullName>
    </recommendedName>
</protein>
<sequence length="177" mass="19803">MTIADVVATLALAISIAAFVHSVHAWKRSFRPIVTAMVRTKHASVDFIAHELVILNSGTIPAKNVSICVESRKALEEALSYAPSEDRRLWLTCFDDETVIRIIHNGSHVSCSFGTTQKTQYASGRPEDKGFWKYGAELPVIVRYRGWFGRRHEERQVLDITDSESFTGHLWGTTPSG</sequence>
<keyword evidence="2" id="KW-1185">Reference proteome</keyword>
<organism evidence="1 2">
    <name type="scientific">Martelella mangrovi</name>
    <dbReference type="NCBI Taxonomy" id="1397477"/>
    <lineage>
        <taxon>Bacteria</taxon>
        <taxon>Pseudomonadati</taxon>
        <taxon>Pseudomonadota</taxon>
        <taxon>Alphaproteobacteria</taxon>
        <taxon>Hyphomicrobiales</taxon>
        <taxon>Aurantimonadaceae</taxon>
        <taxon>Martelella</taxon>
    </lineage>
</organism>